<keyword evidence="2" id="KW-1185">Reference proteome</keyword>
<dbReference type="Proteomes" id="UP000735302">
    <property type="component" value="Unassembled WGS sequence"/>
</dbReference>
<evidence type="ECO:0000313" key="1">
    <source>
        <dbReference type="EMBL" id="GFO20124.1"/>
    </source>
</evidence>
<reference evidence="1 2" key="1">
    <citation type="journal article" date="2021" name="Elife">
        <title>Chloroplast acquisition without the gene transfer in kleptoplastic sea slugs, Plakobranchus ocellatus.</title>
        <authorList>
            <person name="Maeda T."/>
            <person name="Takahashi S."/>
            <person name="Yoshida T."/>
            <person name="Shimamura S."/>
            <person name="Takaki Y."/>
            <person name="Nagai Y."/>
            <person name="Toyoda A."/>
            <person name="Suzuki Y."/>
            <person name="Arimoto A."/>
            <person name="Ishii H."/>
            <person name="Satoh N."/>
            <person name="Nishiyama T."/>
            <person name="Hasebe M."/>
            <person name="Maruyama T."/>
            <person name="Minagawa J."/>
            <person name="Obokata J."/>
            <person name="Shigenobu S."/>
        </authorList>
    </citation>
    <scope>NUCLEOTIDE SEQUENCE [LARGE SCALE GENOMIC DNA]</scope>
</reference>
<proteinExistence type="predicted"/>
<evidence type="ECO:0000313" key="2">
    <source>
        <dbReference type="Proteomes" id="UP000735302"/>
    </source>
</evidence>
<sequence length="85" mass="9443">MAWVADKDSEDWPTGIKFIQFQKNCALHSGIKCSPHSALFDCEAHVGLTISSLPLKVIARMETEEDLLDVTPVRPDSDNDNTLTK</sequence>
<dbReference type="EMBL" id="BLXT01005153">
    <property type="protein sequence ID" value="GFO20124.1"/>
    <property type="molecule type" value="Genomic_DNA"/>
</dbReference>
<protein>
    <submittedName>
        <fullName evidence="1">Integrase core domain protein</fullName>
    </submittedName>
</protein>
<gene>
    <name evidence="1" type="ORF">PoB_004662900</name>
</gene>
<accession>A0AAV4BMK7</accession>
<name>A0AAV4BMK7_9GAST</name>
<dbReference type="AlphaFoldDB" id="A0AAV4BMK7"/>
<comment type="caution">
    <text evidence="1">The sequence shown here is derived from an EMBL/GenBank/DDBJ whole genome shotgun (WGS) entry which is preliminary data.</text>
</comment>
<organism evidence="1 2">
    <name type="scientific">Plakobranchus ocellatus</name>
    <dbReference type="NCBI Taxonomy" id="259542"/>
    <lineage>
        <taxon>Eukaryota</taxon>
        <taxon>Metazoa</taxon>
        <taxon>Spiralia</taxon>
        <taxon>Lophotrochozoa</taxon>
        <taxon>Mollusca</taxon>
        <taxon>Gastropoda</taxon>
        <taxon>Heterobranchia</taxon>
        <taxon>Euthyneura</taxon>
        <taxon>Panpulmonata</taxon>
        <taxon>Sacoglossa</taxon>
        <taxon>Placobranchoidea</taxon>
        <taxon>Plakobranchidae</taxon>
        <taxon>Plakobranchus</taxon>
    </lineage>
</organism>